<feature type="transmembrane region" description="Helical" evidence="6">
    <location>
        <begin position="156"/>
        <end position="179"/>
    </location>
</feature>
<dbReference type="Pfam" id="PF03706">
    <property type="entry name" value="LPG_synthase_TM"/>
    <property type="match status" value="1"/>
</dbReference>
<keyword evidence="8" id="KW-1185">Reference proteome</keyword>
<dbReference type="RefSeq" id="WP_146919479.1">
    <property type="nucleotide sequence ID" value="NZ_CP042430.1"/>
</dbReference>
<evidence type="ECO:0000256" key="3">
    <source>
        <dbReference type="ARBA" id="ARBA00022692"/>
    </source>
</evidence>
<evidence type="ECO:0000313" key="8">
    <source>
        <dbReference type="Proteomes" id="UP000321805"/>
    </source>
</evidence>
<comment type="subcellular location">
    <subcellularLocation>
        <location evidence="1">Cell membrane</location>
        <topology evidence="1">Multi-pass membrane protein</topology>
    </subcellularLocation>
</comment>
<evidence type="ECO:0000313" key="7">
    <source>
        <dbReference type="EMBL" id="QEC48202.1"/>
    </source>
</evidence>
<evidence type="ECO:0000256" key="1">
    <source>
        <dbReference type="ARBA" id="ARBA00004651"/>
    </source>
</evidence>
<organism evidence="7 8">
    <name type="scientific">Baekduia soli</name>
    <dbReference type="NCBI Taxonomy" id="496014"/>
    <lineage>
        <taxon>Bacteria</taxon>
        <taxon>Bacillati</taxon>
        <taxon>Actinomycetota</taxon>
        <taxon>Thermoleophilia</taxon>
        <taxon>Solirubrobacterales</taxon>
        <taxon>Baekduiaceae</taxon>
        <taxon>Baekduia</taxon>
    </lineage>
</organism>
<evidence type="ECO:0000256" key="2">
    <source>
        <dbReference type="ARBA" id="ARBA00022475"/>
    </source>
</evidence>
<sequence>MREVIDGAIDRAHHAADLLLSNAVDVDPLWLVAGVLAHLAAQVVRIRGWWNILRVAYPAQAAGLRHRDVTVAYLAGSGINGLLPARAGDVVKYTILHRRLPGSRYSTLAATSLPETLFESALGAVLVVWMLARGFLPVPAAPGDLPGPDASTVVEHPVLAAASVAAAVLLTVVVLRWAGRRSRVLLDRLRQGLTILRRPRLFMTGVATWQALGRVIRLGSLACFLNAFGLPATVGTAVLVMAAQSGGRIVPIAPVSTGLRIVLLAYGLVEVTGRPVDPGAITVFTVGVSATLFVVMLAISVTIVARELGAHTPRGALRAARAVDVATPVAAPVAVQAGHAAVIRSTARAPGWLRAAARRDPPA</sequence>
<accession>A0A5B8U6B7</accession>
<name>A0A5B8U6B7_9ACTN</name>
<dbReference type="OrthoDB" id="9862099at2"/>
<keyword evidence="4 6" id="KW-1133">Transmembrane helix</keyword>
<feature type="transmembrane region" description="Helical" evidence="6">
    <location>
        <begin position="249"/>
        <end position="269"/>
    </location>
</feature>
<feature type="transmembrane region" description="Helical" evidence="6">
    <location>
        <begin position="117"/>
        <end position="136"/>
    </location>
</feature>
<keyword evidence="3 6" id="KW-0812">Transmembrane</keyword>
<evidence type="ECO:0008006" key="9">
    <source>
        <dbReference type="Google" id="ProtNLM"/>
    </source>
</evidence>
<evidence type="ECO:0000256" key="6">
    <source>
        <dbReference type="SAM" id="Phobius"/>
    </source>
</evidence>
<feature type="transmembrane region" description="Helical" evidence="6">
    <location>
        <begin position="224"/>
        <end position="242"/>
    </location>
</feature>
<evidence type="ECO:0000256" key="4">
    <source>
        <dbReference type="ARBA" id="ARBA00022989"/>
    </source>
</evidence>
<dbReference type="InterPro" id="IPR022791">
    <property type="entry name" value="L-PG_synthase/AglD"/>
</dbReference>
<keyword evidence="2" id="KW-1003">Cell membrane</keyword>
<dbReference type="AlphaFoldDB" id="A0A5B8U6B7"/>
<gene>
    <name evidence="7" type="ORF">FSW04_11925</name>
</gene>
<dbReference type="GO" id="GO:0005886">
    <property type="term" value="C:plasma membrane"/>
    <property type="evidence" value="ECO:0007669"/>
    <property type="project" value="UniProtKB-SubCell"/>
</dbReference>
<dbReference type="Proteomes" id="UP000321805">
    <property type="component" value="Chromosome"/>
</dbReference>
<feature type="transmembrane region" description="Helical" evidence="6">
    <location>
        <begin position="281"/>
        <end position="305"/>
    </location>
</feature>
<dbReference type="EMBL" id="CP042430">
    <property type="protein sequence ID" value="QEC48202.1"/>
    <property type="molecule type" value="Genomic_DNA"/>
</dbReference>
<evidence type="ECO:0000256" key="5">
    <source>
        <dbReference type="ARBA" id="ARBA00023136"/>
    </source>
</evidence>
<keyword evidence="5 6" id="KW-0472">Membrane</keyword>
<dbReference type="KEGG" id="bsol:FSW04_11925"/>
<proteinExistence type="predicted"/>
<reference evidence="7 8" key="1">
    <citation type="journal article" date="2018" name="J. Microbiol.">
        <title>Baekduia soli gen. nov., sp. nov., a novel bacterium isolated from the soil of Baekdu Mountain and proposal of a novel family name, Baekduiaceae fam. nov.</title>
        <authorList>
            <person name="An D.S."/>
            <person name="Siddiqi M.Z."/>
            <person name="Kim K.H."/>
            <person name="Yu H.S."/>
            <person name="Im W.T."/>
        </authorList>
    </citation>
    <scope>NUCLEOTIDE SEQUENCE [LARGE SCALE GENOMIC DNA]</scope>
    <source>
        <strain evidence="7 8">BR7-21</strain>
    </source>
</reference>
<protein>
    <recommendedName>
        <fullName evidence="9">Flippase-like domain-containing protein</fullName>
    </recommendedName>
</protein>